<feature type="domain" description="Multidrug resistance protein MdtA-like barrel-sandwich hybrid" evidence="5">
    <location>
        <begin position="125"/>
        <end position="318"/>
    </location>
</feature>
<keyword evidence="3" id="KW-0812">Transmembrane</keyword>
<feature type="region of interest" description="Disordered" evidence="2">
    <location>
        <begin position="1"/>
        <end position="77"/>
    </location>
</feature>
<feature type="domain" description="CusB-like beta-barrel" evidence="6">
    <location>
        <begin position="323"/>
        <end position="365"/>
    </location>
</feature>
<dbReference type="KEGG" id="kmn:HW532_06855"/>
<evidence type="ECO:0000259" key="6">
    <source>
        <dbReference type="Pfam" id="PF25954"/>
    </source>
</evidence>
<organism evidence="7 8">
    <name type="scientific">Kaustia mangrovi</name>
    <dbReference type="NCBI Taxonomy" id="2593653"/>
    <lineage>
        <taxon>Bacteria</taxon>
        <taxon>Pseudomonadati</taxon>
        <taxon>Pseudomonadota</taxon>
        <taxon>Alphaproteobacteria</taxon>
        <taxon>Hyphomicrobiales</taxon>
        <taxon>Parvibaculaceae</taxon>
        <taxon>Kaustia</taxon>
    </lineage>
</organism>
<dbReference type="Pfam" id="PF25954">
    <property type="entry name" value="Beta-barrel_RND_2"/>
    <property type="match status" value="1"/>
</dbReference>
<feature type="compositionally biased region" description="Polar residues" evidence="2">
    <location>
        <begin position="1"/>
        <end position="14"/>
    </location>
</feature>
<dbReference type="Gene3D" id="2.40.50.100">
    <property type="match status" value="1"/>
</dbReference>
<dbReference type="Gene3D" id="1.10.287.470">
    <property type="entry name" value="Helix hairpin bin"/>
    <property type="match status" value="2"/>
</dbReference>
<dbReference type="InterPro" id="IPR058624">
    <property type="entry name" value="MdtA-like_HH"/>
</dbReference>
<dbReference type="InterPro" id="IPR050739">
    <property type="entry name" value="MFP"/>
</dbReference>
<evidence type="ECO:0000259" key="4">
    <source>
        <dbReference type="Pfam" id="PF25876"/>
    </source>
</evidence>
<proteinExistence type="predicted"/>
<feature type="coiled-coil region" evidence="1">
    <location>
        <begin position="235"/>
        <end position="283"/>
    </location>
</feature>
<feature type="coiled-coil region" evidence="1">
    <location>
        <begin position="183"/>
        <end position="210"/>
    </location>
</feature>
<evidence type="ECO:0000259" key="5">
    <source>
        <dbReference type="Pfam" id="PF25917"/>
    </source>
</evidence>
<feature type="transmembrane region" description="Helical" evidence="3">
    <location>
        <begin position="83"/>
        <end position="104"/>
    </location>
</feature>
<sequence>MDRTSETVSADTDSPPTPPNDLTGADGVSHKARNGAASPAQQQALKSDGPPAARPPAAAPEDGAAAGETPPPASPRKAGRKRFVLLAIALLALAGGGYEGYHWWTVGRFEVSTDDAYVGADVTVVASKVSGYVAEVDVDENQPVSKGDVIARVDDGDYRLAVQQAKDRIAAQQATVSRIAVQAKAAGAAVDQAQAEIAGAKADVQQTSLELDRQTKLVKSDFASRQKLDNARAGHDKAVAALKAAQAQLASAKAEIAVLKAQKVEAEQSLQGLKTALAQAERDLSFTVVRAPVDGVIGNKSVEVGRLVQPGDRLVAVVPLDDVYIDANFKETQLESMHAGQIAEISVDAYPDRTFEGEVKSISPASGALFSLLPPENATGNFTKIVQRLPVRIRLDGTALRDHVLRPGMSVVVTVDTRTGAGTATASGEDRTRLAGSR</sequence>
<feature type="domain" description="Multidrug resistance protein MdtA-like alpha-helical hairpin" evidence="4">
    <location>
        <begin position="190"/>
        <end position="255"/>
    </location>
</feature>
<accession>A0A7S8HBF8</accession>
<evidence type="ECO:0000313" key="7">
    <source>
        <dbReference type="EMBL" id="QPC42451.1"/>
    </source>
</evidence>
<dbReference type="InterPro" id="IPR058625">
    <property type="entry name" value="MdtA-like_BSH"/>
</dbReference>
<dbReference type="Pfam" id="PF25876">
    <property type="entry name" value="HH_MFP_RND"/>
    <property type="match status" value="1"/>
</dbReference>
<reference evidence="7 8" key="1">
    <citation type="submission" date="2020-06" db="EMBL/GenBank/DDBJ databases">
        <title>Genome sequence of 2 isolates from Red Sea Mangroves.</title>
        <authorList>
            <person name="Sefrji F."/>
            <person name="Michoud G."/>
            <person name="Merlino G."/>
            <person name="Daffonchio D."/>
        </authorList>
    </citation>
    <scope>NUCLEOTIDE SEQUENCE [LARGE SCALE GENOMIC DNA]</scope>
    <source>
        <strain evidence="7 8">R1DC25</strain>
    </source>
</reference>
<keyword evidence="3" id="KW-1133">Transmembrane helix</keyword>
<gene>
    <name evidence="7" type="ORF">HW532_06855</name>
</gene>
<evidence type="ECO:0000313" key="8">
    <source>
        <dbReference type="Proteomes" id="UP000593594"/>
    </source>
</evidence>
<dbReference type="RefSeq" id="WP_213163683.1">
    <property type="nucleotide sequence ID" value="NZ_CP058214.1"/>
</dbReference>
<evidence type="ECO:0000256" key="1">
    <source>
        <dbReference type="SAM" id="Coils"/>
    </source>
</evidence>
<dbReference type="Pfam" id="PF25917">
    <property type="entry name" value="BSH_RND"/>
    <property type="match status" value="1"/>
</dbReference>
<keyword evidence="8" id="KW-1185">Reference proteome</keyword>
<protein>
    <submittedName>
        <fullName evidence="7">HlyD family secretion protein</fullName>
    </submittedName>
</protein>
<dbReference type="PANTHER" id="PTHR30386:SF24">
    <property type="entry name" value="MULTIDRUG RESISTANCE EFFLUX PUMP"/>
    <property type="match status" value="1"/>
</dbReference>
<name>A0A7S8HBF8_9HYPH</name>
<keyword evidence="3" id="KW-0472">Membrane</keyword>
<dbReference type="Gene3D" id="2.40.30.170">
    <property type="match status" value="1"/>
</dbReference>
<keyword evidence="1" id="KW-0175">Coiled coil</keyword>
<dbReference type="SUPFAM" id="SSF111369">
    <property type="entry name" value="HlyD-like secretion proteins"/>
    <property type="match status" value="2"/>
</dbReference>
<dbReference type="Proteomes" id="UP000593594">
    <property type="component" value="Chromosome"/>
</dbReference>
<dbReference type="EMBL" id="CP058214">
    <property type="protein sequence ID" value="QPC42451.1"/>
    <property type="molecule type" value="Genomic_DNA"/>
</dbReference>
<evidence type="ECO:0000256" key="2">
    <source>
        <dbReference type="SAM" id="MobiDB-lite"/>
    </source>
</evidence>
<dbReference type="AlphaFoldDB" id="A0A7S8HBF8"/>
<dbReference type="GO" id="GO:0055085">
    <property type="term" value="P:transmembrane transport"/>
    <property type="evidence" value="ECO:0007669"/>
    <property type="project" value="InterPro"/>
</dbReference>
<dbReference type="InterPro" id="IPR058792">
    <property type="entry name" value="Beta-barrel_RND_2"/>
</dbReference>
<feature type="compositionally biased region" description="Low complexity" evidence="2">
    <location>
        <begin position="59"/>
        <end position="68"/>
    </location>
</feature>
<dbReference type="PANTHER" id="PTHR30386">
    <property type="entry name" value="MEMBRANE FUSION SUBUNIT OF EMRAB-TOLC MULTIDRUG EFFLUX PUMP"/>
    <property type="match status" value="1"/>
</dbReference>
<evidence type="ECO:0000256" key="3">
    <source>
        <dbReference type="SAM" id="Phobius"/>
    </source>
</evidence>